<feature type="chain" id="PRO_5040277735" description="Secreted protein" evidence="1">
    <location>
        <begin position="32"/>
        <end position="76"/>
    </location>
</feature>
<feature type="signal peptide" evidence="1">
    <location>
        <begin position="1"/>
        <end position="31"/>
    </location>
</feature>
<sequence>MPTHRRLKISSFHTDHIMALLLLLTTRQVTACRELSPGSTGRVDKYLTPHFRGVSEVCMVTTPNLMKGVVCFGRMH</sequence>
<keyword evidence="3" id="KW-1185">Reference proteome</keyword>
<protein>
    <recommendedName>
        <fullName evidence="4">Secreted protein</fullName>
    </recommendedName>
</protein>
<dbReference type="EMBL" id="JABBWM010000108">
    <property type="protein sequence ID" value="KAG2089867.1"/>
    <property type="molecule type" value="Genomic_DNA"/>
</dbReference>
<name>A0A9P7EV47_9AGAM</name>
<organism evidence="2 3">
    <name type="scientific">Suillus discolor</name>
    <dbReference type="NCBI Taxonomy" id="1912936"/>
    <lineage>
        <taxon>Eukaryota</taxon>
        <taxon>Fungi</taxon>
        <taxon>Dikarya</taxon>
        <taxon>Basidiomycota</taxon>
        <taxon>Agaricomycotina</taxon>
        <taxon>Agaricomycetes</taxon>
        <taxon>Agaricomycetidae</taxon>
        <taxon>Boletales</taxon>
        <taxon>Suillineae</taxon>
        <taxon>Suillaceae</taxon>
        <taxon>Suillus</taxon>
    </lineage>
</organism>
<evidence type="ECO:0000313" key="3">
    <source>
        <dbReference type="Proteomes" id="UP000823399"/>
    </source>
</evidence>
<dbReference type="Proteomes" id="UP000823399">
    <property type="component" value="Unassembled WGS sequence"/>
</dbReference>
<evidence type="ECO:0000313" key="2">
    <source>
        <dbReference type="EMBL" id="KAG2089867.1"/>
    </source>
</evidence>
<dbReference type="AlphaFoldDB" id="A0A9P7EV47"/>
<dbReference type="GeneID" id="64691437"/>
<accession>A0A9P7EV47</accession>
<evidence type="ECO:0000256" key="1">
    <source>
        <dbReference type="SAM" id="SignalP"/>
    </source>
</evidence>
<comment type="caution">
    <text evidence="2">The sequence shown here is derived from an EMBL/GenBank/DDBJ whole genome shotgun (WGS) entry which is preliminary data.</text>
</comment>
<proteinExistence type="predicted"/>
<gene>
    <name evidence="2" type="ORF">F5147DRAFT_31423</name>
</gene>
<reference evidence="2" key="1">
    <citation type="journal article" date="2020" name="New Phytol.">
        <title>Comparative genomics reveals dynamic genome evolution in host specialist ectomycorrhizal fungi.</title>
        <authorList>
            <person name="Lofgren L.A."/>
            <person name="Nguyen N.H."/>
            <person name="Vilgalys R."/>
            <person name="Ruytinx J."/>
            <person name="Liao H.L."/>
            <person name="Branco S."/>
            <person name="Kuo A."/>
            <person name="LaButti K."/>
            <person name="Lipzen A."/>
            <person name="Andreopoulos W."/>
            <person name="Pangilinan J."/>
            <person name="Riley R."/>
            <person name="Hundley H."/>
            <person name="Na H."/>
            <person name="Barry K."/>
            <person name="Grigoriev I.V."/>
            <person name="Stajich J.E."/>
            <person name="Kennedy P.G."/>
        </authorList>
    </citation>
    <scope>NUCLEOTIDE SEQUENCE</scope>
    <source>
        <strain evidence="2">FC423</strain>
    </source>
</reference>
<dbReference type="RefSeq" id="XP_041286042.1">
    <property type="nucleotide sequence ID" value="XM_041429178.1"/>
</dbReference>
<keyword evidence="1" id="KW-0732">Signal</keyword>
<evidence type="ECO:0008006" key="4">
    <source>
        <dbReference type="Google" id="ProtNLM"/>
    </source>
</evidence>